<evidence type="ECO:0000313" key="7">
    <source>
        <dbReference type="Proteomes" id="UP000186040"/>
    </source>
</evidence>
<dbReference type="AlphaFoldDB" id="A0A1Q9LHJ2"/>
<dbReference type="InterPro" id="IPR001254">
    <property type="entry name" value="Trypsin_dom"/>
</dbReference>
<dbReference type="GO" id="GO:0006508">
    <property type="term" value="P:proteolysis"/>
    <property type="evidence" value="ECO:0007669"/>
    <property type="project" value="UniProtKB-KW"/>
</dbReference>
<reference evidence="6 7" key="1">
    <citation type="submission" date="2016-10" db="EMBL/GenBank/DDBJ databases">
        <title>The Draft Genome Sequence of Actinokineospora bangkokensis 44EHWT reveals the biosynthetic pathway of antifungal compounds Thailandins with unusual extender unit butylmalonyl-CoA.</title>
        <authorList>
            <person name="Greule A."/>
            <person name="Intra B."/>
            <person name="Flemming S."/>
            <person name="Rommel M.G."/>
            <person name="Panbangred W."/>
            <person name="Bechthold A."/>
        </authorList>
    </citation>
    <scope>NUCLEOTIDE SEQUENCE [LARGE SCALE GENOMIC DNA]</scope>
    <source>
        <strain evidence="6 7">44EHW</strain>
    </source>
</reference>
<dbReference type="InterPro" id="IPR043504">
    <property type="entry name" value="Peptidase_S1_PA_chymotrypsin"/>
</dbReference>
<dbReference type="PROSITE" id="PS50240">
    <property type="entry name" value="TRYPSIN_DOM"/>
    <property type="match status" value="1"/>
</dbReference>
<dbReference type="OrthoDB" id="1496095at2"/>
<dbReference type="PROSITE" id="PS00135">
    <property type="entry name" value="TRYPSIN_SER"/>
    <property type="match status" value="1"/>
</dbReference>
<dbReference type="PROSITE" id="PS51318">
    <property type="entry name" value="TAT"/>
    <property type="match status" value="1"/>
</dbReference>
<dbReference type="Proteomes" id="UP000186040">
    <property type="component" value="Unassembled WGS sequence"/>
</dbReference>
<dbReference type="PROSITE" id="PS00134">
    <property type="entry name" value="TRYPSIN_HIS"/>
    <property type="match status" value="1"/>
</dbReference>
<dbReference type="InterPro" id="IPR006311">
    <property type="entry name" value="TAT_signal"/>
</dbReference>
<dbReference type="RefSeq" id="WP_075976580.1">
    <property type="nucleotide sequence ID" value="NZ_MKQR01000021.1"/>
</dbReference>
<evidence type="ECO:0000259" key="5">
    <source>
        <dbReference type="PROSITE" id="PS50240"/>
    </source>
</evidence>
<dbReference type="InterPro" id="IPR001314">
    <property type="entry name" value="Peptidase_S1A"/>
</dbReference>
<evidence type="ECO:0000256" key="3">
    <source>
        <dbReference type="RuleBase" id="RU363034"/>
    </source>
</evidence>
<accession>A0A1Q9LHJ2</accession>
<dbReference type="FunFam" id="2.40.10.10:FF:000068">
    <property type="entry name" value="transmembrane protease serine 2"/>
    <property type="match status" value="1"/>
</dbReference>
<dbReference type="InterPro" id="IPR018114">
    <property type="entry name" value="TRYPSIN_HIS"/>
</dbReference>
<organism evidence="6 7">
    <name type="scientific">Actinokineospora bangkokensis</name>
    <dbReference type="NCBI Taxonomy" id="1193682"/>
    <lineage>
        <taxon>Bacteria</taxon>
        <taxon>Bacillati</taxon>
        <taxon>Actinomycetota</taxon>
        <taxon>Actinomycetes</taxon>
        <taxon>Pseudonocardiales</taxon>
        <taxon>Pseudonocardiaceae</taxon>
        <taxon>Actinokineospora</taxon>
    </lineage>
</organism>
<evidence type="ECO:0000256" key="2">
    <source>
        <dbReference type="ARBA" id="ARBA00023157"/>
    </source>
</evidence>
<keyword evidence="3" id="KW-0720">Serine protease</keyword>
<protein>
    <submittedName>
        <fullName evidence="6">Serine protease</fullName>
    </submittedName>
</protein>
<dbReference type="EMBL" id="MKQR01000021">
    <property type="protein sequence ID" value="OLR91508.1"/>
    <property type="molecule type" value="Genomic_DNA"/>
</dbReference>
<dbReference type="PANTHER" id="PTHR24276">
    <property type="entry name" value="POLYSERASE-RELATED"/>
    <property type="match status" value="1"/>
</dbReference>
<dbReference type="STRING" id="1193682.BJP25_25345"/>
<evidence type="ECO:0000256" key="1">
    <source>
        <dbReference type="ARBA" id="ARBA00007664"/>
    </source>
</evidence>
<sequence length="263" mass="26608">MSPTTRRVLGAVAALAVLVAAIAALVSPFTADAAQTGGATARVVGGQRVSIEQHPYVVFLASTDGFQFCGGTLVAPSKVVTAAHCAVAYPAEQVRVVSGREDKYSPRGTVSRIAAEWVHPGYTDVSQGDDIAVLTLDEQLPYAPLPLATDPATYAPGTPATVLGWGRTTEGGEPSRYLLGAQVPVAADASCAQSYGEFAPTTMVCAGLPQGGVDTCQGDSGGPLVVAGRLAGVASWGEGCAQPGKPGVYTRVTAVAPLVAAQL</sequence>
<comment type="similarity">
    <text evidence="1">Belongs to the peptidase S1 family.</text>
</comment>
<feature type="chain" id="PRO_5012299806" evidence="4">
    <location>
        <begin position="34"/>
        <end position="263"/>
    </location>
</feature>
<keyword evidence="3 6" id="KW-0645">Protease</keyword>
<gene>
    <name evidence="6" type="ORF">BJP25_25345</name>
</gene>
<dbReference type="SUPFAM" id="SSF50494">
    <property type="entry name" value="Trypsin-like serine proteases"/>
    <property type="match status" value="1"/>
</dbReference>
<dbReference type="Gene3D" id="2.40.10.10">
    <property type="entry name" value="Trypsin-like serine proteases"/>
    <property type="match status" value="1"/>
</dbReference>
<comment type="caution">
    <text evidence="6">The sequence shown here is derived from an EMBL/GenBank/DDBJ whole genome shotgun (WGS) entry which is preliminary data.</text>
</comment>
<evidence type="ECO:0000313" key="6">
    <source>
        <dbReference type="EMBL" id="OLR91508.1"/>
    </source>
</evidence>
<feature type="domain" description="Peptidase S1" evidence="5">
    <location>
        <begin position="43"/>
        <end position="263"/>
    </location>
</feature>
<dbReference type="CDD" id="cd00190">
    <property type="entry name" value="Tryp_SPc"/>
    <property type="match status" value="1"/>
</dbReference>
<name>A0A1Q9LHJ2_9PSEU</name>
<dbReference type="InterPro" id="IPR033116">
    <property type="entry name" value="TRYPSIN_SER"/>
</dbReference>
<dbReference type="SMART" id="SM00020">
    <property type="entry name" value="Tryp_SPc"/>
    <property type="match status" value="1"/>
</dbReference>
<proteinExistence type="inferred from homology"/>
<evidence type="ECO:0000256" key="4">
    <source>
        <dbReference type="SAM" id="SignalP"/>
    </source>
</evidence>
<keyword evidence="3" id="KW-0378">Hydrolase</keyword>
<dbReference type="GO" id="GO:0004252">
    <property type="term" value="F:serine-type endopeptidase activity"/>
    <property type="evidence" value="ECO:0007669"/>
    <property type="project" value="InterPro"/>
</dbReference>
<dbReference type="InterPro" id="IPR050430">
    <property type="entry name" value="Peptidase_S1"/>
</dbReference>
<keyword evidence="4" id="KW-0732">Signal</keyword>
<dbReference type="InterPro" id="IPR009003">
    <property type="entry name" value="Peptidase_S1_PA"/>
</dbReference>
<dbReference type="PRINTS" id="PR00722">
    <property type="entry name" value="CHYMOTRYPSIN"/>
</dbReference>
<keyword evidence="2" id="KW-1015">Disulfide bond</keyword>
<keyword evidence="7" id="KW-1185">Reference proteome</keyword>
<feature type="signal peptide" evidence="4">
    <location>
        <begin position="1"/>
        <end position="33"/>
    </location>
</feature>
<dbReference type="PANTHER" id="PTHR24276:SF98">
    <property type="entry name" value="FI18310P1-RELATED"/>
    <property type="match status" value="1"/>
</dbReference>
<dbReference type="Pfam" id="PF00089">
    <property type="entry name" value="Trypsin"/>
    <property type="match status" value="1"/>
</dbReference>
<dbReference type="FunFam" id="2.40.10.10:FF:000002">
    <property type="entry name" value="Transmembrane protease serine"/>
    <property type="match status" value="1"/>
</dbReference>